<dbReference type="GO" id="GO:0005783">
    <property type="term" value="C:endoplasmic reticulum"/>
    <property type="evidence" value="ECO:0007669"/>
    <property type="project" value="TreeGrafter"/>
</dbReference>
<keyword evidence="9" id="KW-1185">Reference proteome</keyword>
<evidence type="ECO:0000313" key="9">
    <source>
        <dbReference type="Proteomes" id="UP000770015"/>
    </source>
</evidence>
<dbReference type="GO" id="GO:0006888">
    <property type="term" value="P:endoplasmic reticulum to Golgi vesicle-mediated transport"/>
    <property type="evidence" value="ECO:0007669"/>
    <property type="project" value="TreeGrafter"/>
</dbReference>
<dbReference type="GO" id="GO:0048280">
    <property type="term" value="P:vesicle fusion with Golgi apparatus"/>
    <property type="evidence" value="ECO:0007669"/>
    <property type="project" value="InterPro"/>
</dbReference>
<feature type="domain" description="Uso1/p115-like vesicle tethering protein C-terminal" evidence="7">
    <location>
        <begin position="870"/>
        <end position="988"/>
    </location>
</feature>
<protein>
    <submittedName>
        <fullName evidence="8">P115 like vesicle tethering protein</fullName>
    </submittedName>
</protein>
<dbReference type="Proteomes" id="UP000770015">
    <property type="component" value="Unassembled WGS sequence"/>
</dbReference>
<dbReference type="Gene3D" id="1.25.10.10">
    <property type="entry name" value="Leucine-rich Repeat Variant"/>
    <property type="match status" value="1"/>
</dbReference>
<organism evidence="8 9">
    <name type="scientific">Plectosphaerella plurivora</name>
    <dbReference type="NCBI Taxonomy" id="936078"/>
    <lineage>
        <taxon>Eukaryota</taxon>
        <taxon>Fungi</taxon>
        <taxon>Dikarya</taxon>
        <taxon>Ascomycota</taxon>
        <taxon>Pezizomycotina</taxon>
        <taxon>Sordariomycetes</taxon>
        <taxon>Hypocreomycetidae</taxon>
        <taxon>Glomerellales</taxon>
        <taxon>Plectosphaerellaceae</taxon>
        <taxon>Plectosphaerella</taxon>
    </lineage>
</organism>
<dbReference type="EMBL" id="JAGSXJ010000024">
    <property type="protein sequence ID" value="KAH6676183.1"/>
    <property type="molecule type" value="Genomic_DNA"/>
</dbReference>
<dbReference type="FunFam" id="1.25.10.10:FF:000296">
    <property type="entry name" value="Related to transport protein USO1"/>
    <property type="match status" value="1"/>
</dbReference>
<dbReference type="InterPro" id="IPR016024">
    <property type="entry name" value="ARM-type_fold"/>
</dbReference>
<proteinExistence type="predicted"/>
<dbReference type="InterPro" id="IPR024095">
    <property type="entry name" value="Vesicle_P115"/>
</dbReference>
<evidence type="ECO:0000259" key="6">
    <source>
        <dbReference type="Pfam" id="PF04869"/>
    </source>
</evidence>
<dbReference type="PANTHER" id="PTHR10013">
    <property type="entry name" value="GENERAL VESICULAR TRANSPORT FACTOR P115"/>
    <property type="match status" value="1"/>
</dbReference>
<feature type="region of interest" description="Disordered" evidence="5">
    <location>
        <begin position="693"/>
        <end position="713"/>
    </location>
</feature>
<evidence type="ECO:0000256" key="3">
    <source>
        <dbReference type="ARBA" id="ARBA00023054"/>
    </source>
</evidence>
<gene>
    <name evidence="8" type="ORF">F5X68DRAFT_39507</name>
</gene>
<dbReference type="InterPro" id="IPR006955">
    <property type="entry name" value="Uso1_p115_C"/>
</dbReference>
<comment type="caution">
    <text evidence="8">The sequence shown here is derived from an EMBL/GenBank/DDBJ whole genome shotgun (WGS) entry which is preliminary data.</text>
</comment>
<dbReference type="GO" id="GO:0012507">
    <property type="term" value="C:ER to Golgi transport vesicle membrane"/>
    <property type="evidence" value="ECO:0007669"/>
    <property type="project" value="TreeGrafter"/>
</dbReference>
<accession>A0A9P8V6K5</accession>
<evidence type="ECO:0000256" key="5">
    <source>
        <dbReference type="SAM" id="MobiDB-lite"/>
    </source>
</evidence>
<evidence type="ECO:0000256" key="4">
    <source>
        <dbReference type="SAM" id="Coils"/>
    </source>
</evidence>
<keyword evidence="3 4" id="KW-0175">Coiled coil</keyword>
<evidence type="ECO:0000259" key="7">
    <source>
        <dbReference type="Pfam" id="PF04871"/>
    </source>
</evidence>
<dbReference type="InterPro" id="IPR006953">
    <property type="entry name" value="Vesicle_Uso1_P115_head"/>
</dbReference>
<feature type="coiled-coil region" evidence="4">
    <location>
        <begin position="791"/>
        <end position="965"/>
    </location>
</feature>
<dbReference type="OrthoDB" id="198977at2759"/>
<reference evidence="8" key="1">
    <citation type="journal article" date="2021" name="Nat. Commun.">
        <title>Genetic determinants of endophytism in the Arabidopsis root mycobiome.</title>
        <authorList>
            <person name="Mesny F."/>
            <person name="Miyauchi S."/>
            <person name="Thiergart T."/>
            <person name="Pickel B."/>
            <person name="Atanasova L."/>
            <person name="Karlsson M."/>
            <person name="Huettel B."/>
            <person name="Barry K.W."/>
            <person name="Haridas S."/>
            <person name="Chen C."/>
            <person name="Bauer D."/>
            <person name="Andreopoulos W."/>
            <person name="Pangilinan J."/>
            <person name="LaButti K."/>
            <person name="Riley R."/>
            <person name="Lipzen A."/>
            <person name="Clum A."/>
            <person name="Drula E."/>
            <person name="Henrissat B."/>
            <person name="Kohler A."/>
            <person name="Grigoriev I.V."/>
            <person name="Martin F.M."/>
            <person name="Hacquard S."/>
        </authorList>
    </citation>
    <scope>NUCLEOTIDE SEQUENCE</scope>
    <source>
        <strain evidence="8">MPI-SDFR-AT-0117</strain>
    </source>
</reference>
<feature type="coiled-coil region" evidence="4">
    <location>
        <begin position="715"/>
        <end position="753"/>
    </location>
</feature>
<dbReference type="GO" id="GO:0048211">
    <property type="term" value="P:Golgi vesicle docking"/>
    <property type="evidence" value="ECO:0007669"/>
    <property type="project" value="TreeGrafter"/>
</dbReference>
<dbReference type="PANTHER" id="PTHR10013:SF0">
    <property type="entry name" value="GENERAL VESICULAR TRANSPORT FACTOR P115"/>
    <property type="match status" value="1"/>
</dbReference>
<evidence type="ECO:0000256" key="2">
    <source>
        <dbReference type="ARBA" id="ARBA00023034"/>
    </source>
</evidence>
<dbReference type="GO" id="GO:0006886">
    <property type="term" value="P:intracellular protein transport"/>
    <property type="evidence" value="ECO:0007669"/>
    <property type="project" value="InterPro"/>
</dbReference>
<comment type="subcellular location">
    <subcellularLocation>
        <location evidence="1">Golgi apparatus</location>
    </subcellularLocation>
</comment>
<dbReference type="SUPFAM" id="SSF48371">
    <property type="entry name" value="ARM repeat"/>
    <property type="match status" value="2"/>
</dbReference>
<evidence type="ECO:0000313" key="8">
    <source>
        <dbReference type="EMBL" id="KAH6676183.1"/>
    </source>
</evidence>
<name>A0A9P8V6K5_9PEZI</name>
<evidence type="ECO:0000256" key="1">
    <source>
        <dbReference type="ARBA" id="ARBA00004555"/>
    </source>
</evidence>
<dbReference type="Pfam" id="PF04871">
    <property type="entry name" value="Uso1_p115_C"/>
    <property type="match status" value="1"/>
</dbReference>
<feature type="domain" description="Vesicle tethering protein Uso1/P115-like head" evidence="6">
    <location>
        <begin position="340"/>
        <end position="652"/>
    </location>
</feature>
<dbReference type="GO" id="GO:0000139">
    <property type="term" value="C:Golgi membrane"/>
    <property type="evidence" value="ECO:0007669"/>
    <property type="project" value="InterPro"/>
</dbReference>
<sequence>MFSIAPAPAKQSVGETISVLSGRLSSATLLEDRRAAILGLRSFAKDYPATVASGALRSLIGSLTKDGEDVDTVKVVLETLLMLFNPSDDSPEASEELVLWLADEFTQRQENITLLLDFLESSDFYPRLYALQLLTAILSSRTERTEECIFTAPLGVSHLVAILDDQREAIRNEAVTLLIYLTPSSMEVQKLVAFENAFDRIFAIIISDGSLRDGSQTVEDCLILLANLLRRNTSNQSLFRESGGVKRLSQLLEQVLQAEGEEEGAIASWAEAQRNRNIYAMLALVRLLLVDGAVGTQQNQNALWQYGLLYHALQLSFSRAAQTPIKAEALVTCADIIRGNSTLQESFAQLQVPAPVVSTQAKLGQDPGNSDDSLVYVIDGLLDMTLSLSALDTFDMRRAACDCLKAYMFQHADIRLHFLKRAIEGYQAGADENSNVLTVLLRPTDQEFISNPYRVWFAAAIMFHLLFDQLDAKSLALTVTEGDAESGEEVVTSVQVIAANLVNALNREQDSRVAVGYLTLLLGWMFEDMDAVNNFLDEGSNVQSLINAVIRPTPADDIVQGLCAMLLGVVYEFSTKDSPLPRSTLQSILLSRMGRETYLNRLGKLRSHPFMRDFEVLPQKLHPLSGTLPDVFFDGTFVDFFKDNYSRIARAIDRDPGFEISVMSRGIQQGISRELLDSLRGQLEETGEALETARGAATNAQMQLDREKGDHGRTREQAAKELAKTQDAVEKLRRDHQSELESLRREFARTTESHKQQVEQIQKSTEAEVATLRGDQLASHENHKRQLEYIKKTGEAELEKLRRSMAVAQETHDKQLKQLDDTHQAELAKAKSSAMVDAERQQRRAEAEAADLRATISRLEVDIMKTTKAKAHELESLRKDLATESGKKIKDLEEDTRRLREEGSKSSTRVANLEEELRIARDKAAKATLAAKNAEEARQSTQSELDDLLMVFADLEDKVAKYKARLVANGEEVSEGDDDDEDDDDDDEGSDDSDGEDMDGNDGPKAPTPKS</sequence>
<feature type="compositionally biased region" description="Acidic residues" evidence="5">
    <location>
        <begin position="972"/>
        <end position="1000"/>
    </location>
</feature>
<feature type="compositionally biased region" description="Basic and acidic residues" evidence="5">
    <location>
        <begin position="704"/>
        <end position="713"/>
    </location>
</feature>
<dbReference type="Pfam" id="PF04869">
    <property type="entry name" value="Uso1_p115_head"/>
    <property type="match status" value="1"/>
</dbReference>
<keyword evidence="2" id="KW-0333">Golgi apparatus</keyword>
<feature type="region of interest" description="Disordered" evidence="5">
    <location>
        <begin position="966"/>
        <end position="1011"/>
    </location>
</feature>
<dbReference type="GO" id="GO:0005795">
    <property type="term" value="C:Golgi stack"/>
    <property type="evidence" value="ECO:0007669"/>
    <property type="project" value="TreeGrafter"/>
</dbReference>
<dbReference type="AlphaFoldDB" id="A0A9P8V6K5"/>
<dbReference type="InterPro" id="IPR011989">
    <property type="entry name" value="ARM-like"/>
</dbReference>